<protein>
    <submittedName>
        <fullName evidence="1">Uncharacterized protein</fullName>
    </submittedName>
</protein>
<evidence type="ECO:0000313" key="2">
    <source>
        <dbReference type="Proteomes" id="UP000053989"/>
    </source>
</evidence>
<proteinExistence type="predicted"/>
<keyword evidence="2" id="KW-1185">Reference proteome</keyword>
<name>A0A0C3DI19_9AGAM</name>
<dbReference type="EMBL" id="KN822129">
    <property type="protein sequence ID" value="KIM55696.1"/>
    <property type="molecule type" value="Genomic_DNA"/>
</dbReference>
<dbReference type="HOGENOM" id="CLU_2706281_0_0_1"/>
<dbReference type="Proteomes" id="UP000053989">
    <property type="component" value="Unassembled WGS sequence"/>
</dbReference>
<dbReference type="InParanoid" id="A0A0C3DI19"/>
<reference evidence="2" key="2">
    <citation type="submission" date="2015-01" db="EMBL/GenBank/DDBJ databases">
        <title>Evolutionary Origins and Diversification of the Mycorrhizal Mutualists.</title>
        <authorList>
            <consortium name="DOE Joint Genome Institute"/>
            <consortium name="Mycorrhizal Genomics Consortium"/>
            <person name="Kohler A."/>
            <person name="Kuo A."/>
            <person name="Nagy L.G."/>
            <person name="Floudas D."/>
            <person name="Copeland A."/>
            <person name="Barry K.W."/>
            <person name="Cichocki N."/>
            <person name="Veneault-Fourrey C."/>
            <person name="LaButti K."/>
            <person name="Lindquist E.A."/>
            <person name="Lipzen A."/>
            <person name="Lundell T."/>
            <person name="Morin E."/>
            <person name="Murat C."/>
            <person name="Riley R."/>
            <person name="Ohm R."/>
            <person name="Sun H."/>
            <person name="Tunlid A."/>
            <person name="Henrissat B."/>
            <person name="Grigoriev I.V."/>
            <person name="Hibbett D.S."/>
            <person name="Martin F."/>
        </authorList>
    </citation>
    <scope>NUCLEOTIDE SEQUENCE [LARGE SCALE GENOMIC DNA]</scope>
    <source>
        <strain evidence="2">Foug A</strain>
    </source>
</reference>
<reference evidence="1 2" key="1">
    <citation type="submission" date="2014-04" db="EMBL/GenBank/DDBJ databases">
        <authorList>
            <consortium name="DOE Joint Genome Institute"/>
            <person name="Kuo A."/>
            <person name="Kohler A."/>
            <person name="Nagy L.G."/>
            <person name="Floudas D."/>
            <person name="Copeland A."/>
            <person name="Barry K.W."/>
            <person name="Cichocki N."/>
            <person name="Veneault-Fourrey C."/>
            <person name="LaButti K."/>
            <person name="Lindquist E.A."/>
            <person name="Lipzen A."/>
            <person name="Lundell T."/>
            <person name="Morin E."/>
            <person name="Murat C."/>
            <person name="Sun H."/>
            <person name="Tunlid A."/>
            <person name="Henrissat B."/>
            <person name="Grigoriev I.V."/>
            <person name="Hibbett D.S."/>
            <person name="Martin F."/>
            <person name="Nordberg H.P."/>
            <person name="Cantor M.N."/>
            <person name="Hua S.X."/>
        </authorList>
    </citation>
    <scope>NUCLEOTIDE SEQUENCE [LARGE SCALE GENOMIC DNA]</scope>
    <source>
        <strain evidence="1 2">Foug A</strain>
    </source>
</reference>
<evidence type="ECO:0000313" key="1">
    <source>
        <dbReference type="EMBL" id="KIM55696.1"/>
    </source>
</evidence>
<accession>A0A0C3DI19</accession>
<dbReference type="AlphaFoldDB" id="A0A0C3DI19"/>
<sequence>MSPTIRAADGSFPPGSLLSLRLDGENTSTTFHVVAPKFTPKSRSTLSDQNPIDVVTYCMYLVYLVQLGNGTHT</sequence>
<gene>
    <name evidence="1" type="ORF">SCLCIDRAFT_1220980</name>
</gene>
<organism evidence="1 2">
    <name type="scientific">Scleroderma citrinum Foug A</name>
    <dbReference type="NCBI Taxonomy" id="1036808"/>
    <lineage>
        <taxon>Eukaryota</taxon>
        <taxon>Fungi</taxon>
        <taxon>Dikarya</taxon>
        <taxon>Basidiomycota</taxon>
        <taxon>Agaricomycotina</taxon>
        <taxon>Agaricomycetes</taxon>
        <taxon>Agaricomycetidae</taxon>
        <taxon>Boletales</taxon>
        <taxon>Sclerodermatineae</taxon>
        <taxon>Sclerodermataceae</taxon>
        <taxon>Scleroderma</taxon>
    </lineage>
</organism>